<feature type="domain" description="Mannitol dehydrogenase N-terminal" evidence="2">
    <location>
        <begin position="30"/>
        <end position="278"/>
    </location>
</feature>
<protein>
    <submittedName>
        <fullName evidence="4">Mannitol dehydrogenase family protein</fullName>
    </submittedName>
</protein>
<keyword evidence="5" id="KW-1185">Reference proteome</keyword>
<dbReference type="EMBL" id="SRLE01000012">
    <property type="protein sequence ID" value="TGD71737.1"/>
    <property type="molecule type" value="Genomic_DNA"/>
</dbReference>
<dbReference type="Pfam" id="PF01232">
    <property type="entry name" value="Mannitol_dh"/>
    <property type="match status" value="1"/>
</dbReference>
<dbReference type="RefSeq" id="WP_135445781.1">
    <property type="nucleotide sequence ID" value="NZ_SRLE01000012.1"/>
</dbReference>
<dbReference type="Gene3D" id="3.40.50.720">
    <property type="entry name" value="NAD(P)-binding Rossmann-like Domain"/>
    <property type="match status" value="1"/>
</dbReference>
<evidence type="ECO:0000256" key="1">
    <source>
        <dbReference type="ARBA" id="ARBA00023002"/>
    </source>
</evidence>
<comment type="caution">
    <text evidence="4">The sequence shown here is derived from an EMBL/GenBank/DDBJ whole genome shotgun (WGS) entry which is preliminary data.</text>
</comment>
<dbReference type="Pfam" id="PF08125">
    <property type="entry name" value="Mannitol_dh_C"/>
    <property type="match status" value="1"/>
</dbReference>
<sequence length="491" mass="53860">MTGRLCTQALARLPAAVARPQYALEQLRPGIVHLGVGAFHRAHQAWYTEQALNREGGGDWGIIGASLRRPEVRDQLQPQDGLYTVVEREGGQSRYRVVGAIREVLVAPEDPAALVAVLARPEIRVITLTITEKGYHYDRASGGLDLAHPDVQHELAHFPQGPLTAVGYLVAALAQRAQAGAPGVTVLSCDNLPHNGRVLRKVVADFAARAAPQLAGWFAANTRFPCSMVDRIVPASTAGDLEDLQRVLGVHDAAAVFTEPFAQWVVEDDFVRGAPDWRAVGAVYTNDVTPFETMKLRLLNGSHSLIAYLGYLAGHEHVHEVMADAQFARLVWRFMDDEAQPTLSVPEGFDLEDYKTQLAQRFANPALMHRTYQIAQDGSQKIPQRWLASVRDLADQGHPTPILALAVAGWIRYLQGRRDDGHPFEVDDPLREQLQAAITGSDHPCRAAMAVSAVFGDLPRRQPDFLHAVEQNYNRIVSQGVPAAIKTALES</sequence>
<dbReference type="SUPFAM" id="SSF51735">
    <property type="entry name" value="NAD(P)-binding Rossmann-fold domains"/>
    <property type="match status" value="1"/>
</dbReference>
<evidence type="ECO:0000259" key="3">
    <source>
        <dbReference type="Pfam" id="PF08125"/>
    </source>
</evidence>
<proteinExistence type="predicted"/>
<dbReference type="InterPro" id="IPR036291">
    <property type="entry name" value="NAD(P)-bd_dom_sf"/>
</dbReference>
<dbReference type="InterPro" id="IPR050988">
    <property type="entry name" value="Mannitol_DH/Oxidoreductase"/>
</dbReference>
<dbReference type="PANTHER" id="PTHR43362">
    <property type="entry name" value="MANNITOL DEHYDROGENASE DSF1-RELATED"/>
    <property type="match status" value="1"/>
</dbReference>
<evidence type="ECO:0000259" key="2">
    <source>
        <dbReference type="Pfam" id="PF01232"/>
    </source>
</evidence>
<dbReference type="AlphaFoldDB" id="A0A4Z0LX72"/>
<dbReference type="OrthoDB" id="271711at2"/>
<dbReference type="PRINTS" id="PR00084">
    <property type="entry name" value="MTLDHDRGNASE"/>
</dbReference>
<gene>
    <name evidence="4" type="ORF">E4634_16615</name>
</gene>
<dbReference type="GO" id="GO:0016616">
    <property type="term" value="F:oxidoreductase activity, acting on the CH-OH group of donors, NAD or NADP as acceptor"/>
    <property type="evidence" value="ECO:0007669"/>
    <property type="project" value="TreeGrafter"/>
</dbReference>
<dbReference type="Proteomes" id="UP000298050">
    <property type="component" value="Unassembled WGS sequence"/>
</dbReference>
<dbReference type="InterPro" id="IPR013118">
    <property type="entry name" value="Mannitol_DH_C"/>
</dbReference>
<dbReference type="InterPro" id="IPR013328">
    <property type="entry name" value="6PGD_dom2"/>
</dbReference>
<reference evidence="4 5" key="1">
    <citation type="submission" date="2019-04" db="EMBL/GenBank/DDBJ databases">
        <title>Taxonomy of novel Haliea sp. from mangrove soil of West Coast of India.</title>
        <authorList>
            <person name="Verma A."/>
            <person name="Kumar P."/>
            <person name="Krishnamurthi S."/>
        </authorList>
    </citation>
    <scope>NUCLEOTIDE SEQUENCE [LARGE SCALE GENOMIC DNA]</scope>
    <source>
        <strain evidence="4 5">SAOS-164</strain>
    </source>
</reference>
<dbReference type="PANTHER" id="PTHR43362:SF1">
    <property type="entry name" value="MANNITOL DEHYDROGENASE 2-RELATED"/>
    <property type="match status" value="1"/>
</dbReference>
<organism evidence="4 5">
    <name type="scientific">Mangrovimicrobium sediminis</name>
    <dbReference type="NCBI Taxonomy" id="2562682"/>
    <lineage>
        <taxon>Bacteria</taxon>
        <taxon>Pseudomonadati</taxon>
        <taxon>Pseudomonadota</taxon>
        <taxon>Gammaproteobacteria</taxon>
        <taxon>Cellvibrionales</taxon>
        <taxon>Halieaceae</taxon>
        <taxon>Mangrovimicrobium</taxon>
    </lineage>
</organism>
<evidence type="ECO:0000313" key="5">
    <source>
        <dbReference type="Proteomes" id="UP000298050"/>
    </source>
</evidence>
<accession>A0A4Z0LX72</accession>
<evidence type="ECO:0000313" key="4">
    <source>
        <dbReference type="EMBL" id="TGD71737.1"/>
    </source>
</evidence>
<dbReference type="InterPro" id="IPR000669">
    <property type="entry name" value="Mannitol_DH"/>
</dbReference>
<name>A0A4Z0LX72_9GAMM</name>
<dbReference type="InterPro" id="IPR008927">
    <property type="entry name" value="6-PGluconate_DH-like_C_sf"/>
</dbReference>
<dbReference type="InterPro" id="IPR013131">
    <property type="entry name" value="Mannitol_DH_N"/>
</dbReference>
<dbReference type="Gene3D" id="1.10.1040.10">
    <property type="entry name" value="N-(1-d-carboxylethyl)-l-norvaline Dehydrogenase, domain 2"/>
    <property type="match status" value="1"/>
</dbReference>
<feature type="domain" description="Mannitol dehydrogenase C-terminal" evidence="3">
    <location>
        <begin position="287"/>
        <end position="476"/>
    </location>
</feature>
<dbReference type="SUPFAM" id="SSF48179">
    <property type="entry name" value="6-phosphogluconate dehydrogenase C-terminal domain-like"/>
    <property type="match status" value="1"/>
</dbReference>
<keyword evidence="1" id="KW-0560">Oxidoreductase</keyword>